<dbReference type="PROSITE" id="PS51257">
    <property type="entry name" value="PROKAR_LIPOPROTEIN"/>
    <property type="match status" value="1"/>
</dbReference>
<dbReference type="AlphaFoldDB" id="A0A0K1EGG9"/>
<evidence type="ECO:0000256" key="1">
    <source>
        <dbReference type="SAM" id="MobiDB-lite"/>
    </source>
</evidence>
<evidence type="ECO:0000256" key="2">
    <source>
        <dbReference type="SAM" id="SignalP"/>
    </source>
</evidence>
<dbReference type="KEGG" id="ccro:CMC5_040970"/>
<feature type="signal peptide" evidence="2">
    <location>
        <begin position="1"/>
        <end position="18"/>
    </location>
</feature>
<feature type="chain" id="PRO_5005459437" description="Lipoprotein" evidence="2">
    <location>
        <begin position="19"/>
        <end position="230"/>
    </location>
</feature>
<dbReference type="Proteomes" id="UP000067626">
    <property type="component" value="Chromosome"/>
</dbReference>
<feature type="region of interest" description="Disordered" evidence="1">
    <location>
        <begin position="192"/>
        <end position="230"/>
    </location>
</feature>
<evidence type="ECO:0000313" key="3">
    <source>
        <dbReference type="EMBL" id="AKT39944.1"/>
    </source>
</evidence>
<keyword evidence="4" id="KW-1185">Reference proteome</keyword>
<name>A0A0K1EGG9_CHOCO</name>
<dbReference type="EMBL" id="CP012159">
    <property type="protein sequence ID" value="AKT39944.1"/>
    <property type="molecule type" value="Genomic_DNA"/>
</dbReference>
<evidence type="ECO:0008006" key="5">
    <source>
        <dbReference type="Google" id="ProtNLM"/>
    </source>
</evidence>
<dbReference type="Gene3D" id="3.90.930.1">
    <property type="match status" value="1"/>
</dbReference>
<reference evidence="3 4" key="1">
    <citation type="submission" date="2015-07" db="EMBL/GenBank/DDBJ databases">
        <title>Genome analysis of myxobacterium Chondromyces crocatus Cm c5 reveals a high potential for natural compound synthesis and the genetic basis for the loss of fruiting body formation.</title>
        <authorList>
            <person name="Zaburannyi N."/>
            <person name="Bunk B."/>
            <person name="Maier J."/>
            <person name="Overmann J."/>
            <person name="Mueller R."/>
        </authorList>
    </citation>
    <scope>NUCLEOTIDE SEQUENCE [LARGE SCALE GENOMIC DNA]</scope>
    <source>
        <strain evidence="3 4">Cm c5</strain>
    </source>
</reference>
<feature type="compositionally biased region" description="Basic and acidic residues" evidence="1">
    <location>
        <begin position="192"/>
        <end position="210"/>
    </location>
</feature>
<protein>
    <recommendedName>
        <fullName evidence="5">Lipoprotein</fullName>
    </recommendedName>
</protein>
<evidence type="ECO:0000313" key="4">
    <source>
        <dbReference type="Proteomes" id="UP000067626"/>
    </source>
</evidence>
<accession>A0A0K1EGG9</accession>
<organism evidence="3 4">
    <name type="scientific">Chondromyces crocatus</name>
    <dbReference type="NCBI Taxonomy" id="52"/>
    <lineage>
        <taxon>Bacteria</taxon>
        <taxon>Pseudomonadati</taxon>
        <taxon>Myxococcota</taxon>
        <taxon>Polyangia</taxon>
        <taxon>Polyangiales</taxon>
        <taxon>Polyangiaceae</taxon>
        <taxon>Chondromyces</taxon>
    </lineage>
</organism>
<sequence length="230" mass="25451">MRCFGLLLLLPLAMVGCGSTVTNGPAEPSETKKKPLQSIANDRSMCAQPCPGECEVTEAASPGAPHLNIRRVFRLVGSGEGKQRVLLCREADTNFDGFKDVVRRYNQAGAPLTEEVDSNHDGRVDKWITFAKGRLAEIQQDTNHDGNVDEWKSYSGGRVARIKRDTNGDGRPDVWEIYREGRLERMGVDLDGDERVDRWDHDATRQRVEEQPAEPASQPSAAETSEGDAE</sequence>
<keyword evidence="2" id="KW-0732">Signal</keyword>
<dbReference type="RefSeq" id="WP_050431942.1">
    <property type="nucleotide sequence ID" value="NZ_CP012159.1"/>
</dbReference>
<dbReference type="OrthoDB" id="5506678at2"/>
<proteinExistence type="predicted"/>
<feature type="compositionally biased region" description="Low complexity" evidence="1">
    <location>
        <begin position="213"/>
        <end position="223"/>
    </location>
</feature>
<gene>
    <name evidence="3" type="ORF">CMC5_040970</name>
</gene>